<dbReference type="InterPro" id="IPR005900">
    <property type="entry name" value="6-phosphogluconolactonase_DevB"/>
</dbReference>
<dbReference type="InterPro" id="IPR036291">
    <property type="entry name" value="NAD(P)-bd_dom_sf"/>
</dbReference>
<dbReference type="NCBIfam" id="TIGR01198">
    <property type="entry name" value="pgl"/>
    <property type="match status" value="1"/>
</dbReference>
<dbReference type="Proteomes" id="UP000694557">
    <property type="component" value="Unassembled WGS sequence"/>
</dbReference>
<dbReference type="SUPFAM" id="SSF100950">
    <property type="entry name" value="NagB/RpiA/CoA transferase-like"/>
    <property type="match status" value="1"/>
</dbReference>
<feature type="domain" description="Glucose-6-phosphate dehydrogenase C-terminal" evidence="9">
    <location>
        <begin position="225"/>
        <end position="513"/>
    </location>
</feature>
<dbReference type="InterPro" id="IPR022674">
    <property type="entry name" value="G6P_DH_NAD-bd"/>
</dbReference>
<dbReference type="GO" id="GO:0004345">
    <property type="term" value="F:glucose-6-phosphate dehydrogenase activity"/>
    <property type="evidence" value="ECO:0007669"/>
    <property type="project" value="InterPro"/>
</dbReference>
<dbReference type="Ensembl" id="ENSOKIT00005005608.1">
    <property type="protein sequence ID" value="ENSOKIP00005005251.1"/>
    <property type="gene ID" value="ENSOKIG00005002469.1"/>
</dbReference>
<dbReference type="UniPathway" id="UPA00115"/>
<keyword evidence="2" id="KW-0313">Glucose metabolism</keyword>
<dbReference type="GO" id="GO:0009051">
    <property type="term" value="P:pentose-phosphate shunt, oxidative branch"/>
    <property type="evidence" value="ECO:0007669"/>
    <property type="project" value="TreeGrafter"/>
</dbReference>
<dbReference type="GO" id="GO:0006006">
    <property type="term" value="P:glucose metabolic process"/>
    <property type="evidence" value="ECO:0007669"/>
    <property type="project" value="UniProtKB-KW"/>
</dbReference>
<keyword evidence="3" id="KW-0521">NADP</keyword>
<dbReference type="InterPro" id="IPR022675">
    <property type="entry name" value="G6P_DH_C"/>
</dbReference>
<dbReference type="GO" id="GO:0017057">
    <property type="term" value="F:6-phosphogluconolactonase activity"/>
    <property type="evidence" value="ECO:0007669"/>
    <property type="project" value="InterPro"/>
</dbReference>
<dbReference type="CDD" id="cd01400">
    <property type="entry name" value="6PGL"/>
    <property type="match status" value="1"/>
</dbReference>
<feature type="domain" description="Glucose-6-phosphate dehydrogenase NAD-binding" evidence="7">
    <location>
        <begin position="37"/>
        <end position="219"/>
    </location>
</feature>
<evidence type="ECO:0000313" key="11">
    <source>
        <dbReference type="Proteomes" id="UP000694557"/>
    </source>
</evidence>
<feature type="chain" id="PRO_5034641177" evidence="6">
    <location>
        <begin position="23"/>
        <end position="795"/>
    </location>
</feature>
<dbReference type="PRINTS" id="PR00079">
    <property type="entry name" value="G6PDHDRGNASE"/>
</dbReference>
<dbReference type="GeneTree" id="ENSGT00530000063435"/>
<keyword evidence="11" id="KW-1185">Reference proteome</keyword>
<evidence type="ECO:0000256" key="6">
    <source>
        <dbReference type="SAM" id="SignalP"/>
    </source>
</evidence>
<dbReference type="InterPro" id="IPR006148">
    <property type="entry name" value="Glc/Gal-6P_isomerase"/>
</dbReference>
<dbReference type="PROSITE" id="PS00069">
    <property type="entry name" value="G6P_DEHYDROGENASE"/>
    <property type="match status" value="1"/>
</dbReference>
<dbReference type="InterPro" id="IPR001282">
    <property type="entry name" value="G6P_DH"/>
</dbReference>
<dbReference type="Pfam" id="PF01182">
    <property type="entry name" value="Glucosamine_iso"/>
    <property type="match status" value="1"/>
</dbReference>
<dbReference type="InterPro" id="IPR019796">
    <property type="entry name" value="G6P_DH_AS"/>
</dbReference>
<keyword evidence="4" id="KW-0560">Oxidoreductase</keyword>
<dbReference type="InterPro" id="IPR037171">
    <property type="entry name" value="NagB/RpiA_transferase-like"/>
</dbReference>
<dbReference type="Gene3D" id="3.40.50.1360">
    <property type="match status" value="1"/>
</dbReference>
<dbReference type="PANTHER" id="PTHR23429">
    <property type="entry name" value="GLUCOSE-6-PHOSPHATE 1-DEHYDROGENASE G6PD"/>
    <property type="match status" value="1"/>
</dbReference>
<keyword evidence="5" id="KW-0119">Carbohydrate metabolism</keyword>
<reference evidence="10" key="2">
    <citation type="submission" date="2025-09" db="UniProtKB">
        <authorList>
            <consortium name="Ensembl"/>
        </authorList>
    </citation>
    <scope>IDENTIFICATION</scope>
</reference>
<evidence type="ECO:0000256" key="5">
    <source>
        <dbReference type="ARBA" id="ARBA00023277"/>
    </source>
</evidence>
<feature type="signal peptide" evidence="6">
    <location>
        <begin position="1"/>
        <end position="22"/>
    </location>
</feature>
<gene>
    <name evidence="10" type="primary">H6PD</name>
    <name evidence="10" type="synonym">LOC109898702</name>
</gene>
<dbReference type="AlphaFoldDB" id="A0A8C7CE24"/>
<evidence type="ECO:0000259" key="8">
    <source>
        <dbReference type="Pfam" id="PF01182"/>
    </source>
</evidence>
<sequence length="795" mass="89556">MWKVVWAALLLLSTVCVQRGYTKEAKGAQSLGHVSVVIVGGTGDLAKKYLWQGFFHLYANQVSSGYSFSFYGGGLSPNDKATPILFEVLKGVVCPRELSVERCALVKEQFLRLAEYRQLNTSEDYQALGKHLTEQLRQEGIVEAGRLFYLSVPAFAYADIAEKINNNCRPTDGAWLRVVLEKPFGHDFSSAQLLSTQLGASLKDNEMYRIDHYLGKQVVSKILPFRRENSKHLDLIWNKHHIERVEIVLKETLDAKGRISFYEQYGVIRDVIQNHLTEVMTLLTMELPSNLSNTKEVLKNKLKIFSALQRLDSNCAAIGQYQAYNAEVQEELSKTREHFSLTPTFAGIMVHIDLAQYEGMPVILTSGKMLDERVGYARILFKNDIFCIQSHSSVHCKPKQIVFSFGHGTLQYPAILVSKNLFKPDLMDTEWKEVTEHKDVSVLGLPISDYYVLTPTVEREAYAELILHIFQGRKDSFISAENLLASWSFWTPLLQSLADTFPRLYPGGADNGNMLDFKLLGRKVNFANEALVMVTQDHIGGSGRESFQVMQGKYRSADMVSAWPEELIVRLAADLQVAAENAVREGGRFHLALSGGSSPLALFQRLARHHYSFPWRDTHVWMVDEQCVPLTELDSNFRTLHDHLLQHVKMSYFNIHPMPVQMNQRLCVEEDSGALLYESDITQLVNASSFHFVLLGVGDDGHTASLFPGSKLDASGNSLVAFTESPAKPHQRMSLTLKAINQAQKVGVLVMGKSKHELVTQLSRVKDNPKHWPITGIRPTSGRLVWYIDYDALLG</sequence>
<evidence type="ECO:0000256" key="2">
    <source>
        <dbReference type="ARBA" id="ARBA00022526"/>
    </source>
</evidence>
<dbReference type="GO" id="GO:0050661">
    <property type="term" value="F:NADP binding"/>
    <property type="evidence" value="ECO:0007669"/>
    <property type="project" value="InterPro"/>
</dbReference>
<dbReference type="SUPFAM" id="SSF51735">
    <property type="entry name" value="NAD(P)-binding Rossmann-fold domains"/>
    <property type="match status" value="1"/>
</dbReference>
<evidence type="ECO:0000256" key="3">
    <source>
        <dbReference type="ARBA" id="ARBA00022857"/>
    </source>
</evidence>
<protein>
    <submittedName>
        <fullName evidence="10">Hexose-6-phosphate dehydrogenase/glucose 1-dehydrogenase</fullName>
    </submittedName>
</protein>
<organism evidence="10 11">
    <name type="scientific">Oncorhynchus kisutch</name>
    <name type="common">Coho salmon</name>
    <name type="synonym">Salmo kisutch</name>
    <dbReference type="NCBI Taxonomy" id="8019"/>
    <lineage>
        <taxon>Eukaryota</taxon>
        <taxon>Metazoa</taxon>
        <taxon>Chordata</taxon>
        <taxon>Craniata</taxon>
        <taxon>Vertebrata</taxon>
        <taxon>Euteleostomi</taxon>
        <taxon>Actinopterygii</taxon>
        <taxon>Neopterygii</taxon>
        <taxon>Teleostei</taxon>
        <taxon>Protacanthopterygii</taxon>
        <taxon>Salmoniformes</taxon>
        <taxon>Salmonidae</taxon>
        <taxon>Salmoninae</taxon>
        <taxon>Oncorhynchus</taxon>
    </lineage>
</organism>
<evidence type="ECO:0000259" key="9">
    <source>
        <dbReference type="Pfam" id="PF02781"/>
    </source>
</evidence>
<dbReference type="PANTHER" id="PTHR23429:SF7">
    <property type="entry name" value="GDH_6PGL ENDOPLASMIC BIFUNCTIONAL PROTEIN"/>
    <property type="match status" value="1"/>
</dbReference>
<dbReference type="Pfam" id="PF00479">
    <property type="entry name" value="G6PD_N"/>
    <property type="match status" value="1"/>
</dbReference>
<dbReference type="GO" id="GO:0005783">
    <property type="term" value="C:endoplasmic reticulum"/>
    <property type="evidence" value="ECO:0007669"/>
    <property type="project" value="TreeGrafter"/>
</dbReference>
<comment type="pathway">
    <text evidence="1">Carbohydrate degradation; pentose phosphate pathway.</text>
</comment>
<dbReference type="Pfam" id="PF02781">
    <property type="entry name" value="G6PD_C"/>
    <property type="match status" value="1"/>
</dbReference>
<dbReference type="Gene3D" id="3.30.360.10">
    <property type="entry name" value="Dihydrodipicolinate Reductase, domain 2"/>
    <property type="match status" value="1"/>
</dbReference>
<feature type="domain" description="Glucosamine/galactosamine-6-phosphate isomerase" evidence="8">
    <location>
        <begin position="564"/>
        <end position="786"/>
    </location>
</feature>
<dbReference type="Gene3D" id="3.40.50.720">
    <property type="entry name" value="NAD(P)-binding Rossmann-like Domain"/>
    <property type="match status" value="1"/>
</dbReference>
<evidence type="ECO:0000256" key="1">
    <source>
        <dbReference type="ARBA" id="ARBA00004959"/>
    </source>
</evidence>
<evidence type="ECO:0000313" key="10">
    <source>
        <dbReference type="Ensembl" id="ENSOKIP00005005251.1"/>
    </source>
</evidence>
<proteinExistence type="predicted"/>
<evidence type="ECO:0000259" key="7">
    <source>
        <dbReference type="Pfam" id="PF00479"/>
    </source>
</evidence>
<evidence type="ECO:0000256" key="4">
    <source>
        <dbReference type="ARBA" id="ARBA00023002"/>
    </source>
</evidence>
<accession>A0A8C7CE24</accession>
<name>A0A8C7CE24_ONCKI</name>
<keyword evidence="6" id="KW-0732">Signal</keyword>
<dbReference type="SUPFAM" id="SSF55347">
    <property type="entry name" value="Glyceraldehyde-3-phosphate dehydrogenase-like, C-terminal domain"/>
    <property type="match status" value="1"/>
</dbReference>
<reference evidence="10" key="1">
    <citation type="submission" date="2025-08" db="UniProtKB">
        <authorList>
            <consortium name="Ensembl"/>
        </authorList>
    </citation>
    <scope>IDENTIFICATION</scope>
</reference>